<reference evidence="18" key="3">
    <citation type="submission" date="2025-09" db="UniProtKB">
        <authorList>
            <consortium name="Ensembl"/>
        </authorList>
    </citation>
    <scope>IDENTIFICATION</scope>
    <source>
        <strain evidence="18">2N</strain>
    </source>
</reference>
<proteinExistence type="predicted"/>
<keyword evidence="3" id="KW-1003">Cell membrane</keyword>
<keyword evidence="9" id="KW-0406">Ion transport</keyword>
<evidence type="ECO:0000256" key="14">
    <source>
        <dbReference type="SAM" id="MobiDB-lite"/>
    </source>
</evidence>
<evidence type="ECO:0000256" key="7">
    <source>
        <dbReference type="ARBA" id="ARBA00022737"/>
    </source>
</evidence>
<dbReference type="GO" id="GO:0005249">
    <property type="term" value="F:voltage-gated potassium channel activity"/>
    <property type="evidence" value="ECO:0007669"/>
    <property type="project" value="Ensembl"/>
</dbReference>
<dbReference type="InterPro" id="IPR001611">
    <property type="entry name" value="Leu-rich_rpt"/>
</dbReference>
<dbReference type="PANTHER" id="PTHR46473">
    <property type="entry name" value="GH08155P"/>
    <property type="match status" value="1"/>
</dbReference>
<dbReference type="GeneID" id="100715428"/>
<protein>
    <submittedName>
        <fullName evidence="18">Leucine rich repeat containing 26</fullName>
    </submittedName>
</protein>
<keyword evidence="6 16" id="KW-0732">Signal</keyword>
<evidence type="ECO:0000313" key="19">
    <source>
        <dbReference type="Proteomes" id="UP000005447"/>
    </source>
</evidence>
<dbReference type="OrthoDB" id="676979at2759"/>
<dbReference type="RefSeq" id="XP_003473008.3">
    <property type="nucleotide sequence ID" value="XM_003472960.5"/>
</dbReference>
<dbReference type="GO" id="GO:0044325">
    <property type="term" value="F:transmembrane transporter binding"/>
    <property type="evidence" value="ECO:0007669"/>
    <property type="project" value="Ensembl"/>
</dbReference>
<dbReference type="OMA" id="DAAFSHC"/>
<feature type="domain" description="LRRCT" evidence="17">
    <location>
        <begin position="203"/>
        <end position="255"/>
    </location>
</feature>
<keyword evidence="12" id="KW-0407">Ion channel</keyword>
<dbReference type="PANTHER" id="PTHR46473:SF2">
    <property type="entry name" value="LEUCINE-RICH REPEAT-CONTAINING PROTEIN 26"/>
    <property type="match status" value="1"/>
</dbReference>
<evidence type="ECO:0000256" key="2">
    <source>
        <dbReference type="ARBA" id="ARBA00022448"/>
    </source>
</evidence>
<dbReference type="Gene3D" id="3.80.10.10">
    <property type="entry name" value="Ribonuclease Inhibitor"/>
    <property type="match status" value="2"/>
</dbReference>
<keyword evidence="5 15" id="KW-0812">Transmembrane</keyword>
<keyword evidence="10 15" id="KW-0472">Membrane</keyword>
<dbReference type="InterPro" id="IPR000483">
    <property type="entry name" value="Cys-rich_flank_reg_C"/>
</dbReference>
<evidence type="ECO:0000256" key="12">
    <source>
        <dbReference type="ARBA" id="ARBA00023303"/>
    </source>
</evidence>
<dbReference type="Bgee" id="ENSCPOG00000031975">
    <property type="expression patterns" value="Expressed in uterine cervix and 5 other cell types or tissues"/>
</dbReference>
<keyword evidence="11" id="KW-1015">Disulfide bond</keyword>
<dbReference type="InterPro" id="IPR003591">
    <property type="entry name" value="Leu-rich_rpt_typical-subtyp"/>
</dbReference>
<name>A0A286XDE2_CAVPO</name>
<gene>
    <name evidence="18" type="primary">LRRC26</name>
</gene>
<dbReference type="KEGG" id="cpoc:100715428"/>
<evidence type="ECO:0000256" key="5">
    <source>
        <dbReference type="ARBA" id="ARBA00022692"/>
    </source>
</evidence>
<evidence type="ECO:0000256" key="13">
    <source>
        <dbReference type="ARBA" id="ARBA00038736"/>
    </source>
</evidence>
<dbReference type="eggNOG" id="KOG0619">
    <property type="taxonomic scope" value="Eukaryota"/>
</dbReference>
<feature type="chain" id="PRO_5011539592" evidence="16">
    <location>
        <begin position="29"/>
        <end position="332"/>
    </location>
</feature>
<evidence type="ECO:0000256" key="9">
    <source>
        <dbReference type="ARBA" id="ARBA00023065"/>
    </source>
</evidence>
<evidence type="ECO:0000256" key="15">
    <source>
        <dbReference type="SAM" id="Phobius"/>
    </source>
</evidence>
<evidence type="ECO:0000256" key="1">
    <source>
        <dbReference type="ARBA" id="ARBA00004162"/>
    </source>
</evidence>
<keyword evidence="7" id="KW-0677">Repeat</keyword>
<accession>A0A286XDE2</accession>
<evidence type="ECO:0000256" key="16">
    <source>
        <dbReference type="SAM" id="SignalP"/>
    </source>
</evidence>
<dbReference type="GeneTree" id="ENSGT00940000162780"/>
<dbReference type="FunCoup" id="A0A286XDE2">
    <property type="interactions" value="104"/>
</dbReference>
<evidence type="ECO:0000256" key="10">
    <source>
        <dbReference type="ARBA" id="ARBA00023136"/>
    </source>
</evidence>
<dbReference type="Proteomes" id="UP000005447">
    <property type="component" value="Unassembled WGS sequence"/>
</dbReference>
<keyword evidence="2" id="KW-0813">Transport</keyword>
<comment type="subcellular location">
    <subcellularLocation>
        <location evidence="1">Cell membrane</location>
        <topology evidence="1">Single-pass membrane protein</topology>
    </subcellularLocation>
</comment>
<feature type="compositionally biased region" description="Basic residues" evidence="14">
    <location>
        <begin position="297"/>
        <end position="308"/>
    </location>
</feature>
<dbReference type="VEuPathDB" id="HostDB:ENSCPOG00000031975"/>
<dbReference type="EMBL" id="AAKN02024162">
    <property type="status" value="NOT_ANNOTATED_CDS"/>
    <property type="molecule type" value="Genomic_DNA"/>
</dbReference>
<dbReference type="PROSITE" id="PS51450">
    <property type="entry name" value="LRR"/>
    <property type="match status" value="1"/>
</dbReference>
<dbReference type="STRING" id="10141.ENSCPOP00000023434"/>
<dbReference type="SUPFAM" id="SSF52058">
    <property type="entry name" value="L domain-like"/>
    <property type="match status" value="1"/>
</dbReference>
<dbReference type="InParanoid" id="A0A286XDE2"/>
<keyword evidence="19" id="KW-1185">Reference proteome</keyword>
<reference evidence="19" key="1">
    <citation type="journal article" date="2011" name="Nature">
        <title>A high-resolution map of human evolutionary constraint using 29 mammals.</title>
        <authorList>
            <person name="Lindblad-Toh K."/>
            <person name="Garber M."/>
            <person name="Zuk O."/>
            <person name="Lin M.F."/>
            <person name="Parker B.J."/>
            <person name="Washietl S."/>
            <person name="Kheradpour P."/>
            <person name="Ernst J."/>
            <person name="Jordan G."/>
            <person name="Mauceli E."/>
            <person name="Ward L.D."/>
            <person name="Lowe C.B."/>
            <person name="Holloway A.K."/>
            <person name="Clamp M."/>
            <person name="Gnerre S."/>
            <person name="Alfoldi J."/>
            <person name="Beal K."/>
            <person name="Chang J."/>
            <person name="Clawson H."/>
            <person name="Cuff J."/>
            <person name="Di Palma F."/>
            <person name="Fitzgerald S."/>
            <person name="Flicek P."/>
            <person name="Guttman M."/>
            <person name="Hubisz M.J."/>
            <person name="Jaffe D.B."/>
            <person name="Jungreis I."/>
            <person name="Kent W.J."/>
            <person name="Kostka D."/>
            <person name="Lara M."/>
            <person name="Martins A.L."/>
            <person name="Massingham T."/>
            <person name="Moltke I."/>
            <person name="Raney B.J."/>
            <person name="Rasmussen M.D."/>
            <person name="Robinson J."/>
            <person name="Stark A."/>
            <person name="Vilella A.J."/>
            <person name="Wen J."/>
            <person name="Xie X."/>
            <person name="Zody M.C."/>
            <person name="Baldwin J."/>
            <person name="Bloom T."/>
            <person name="Chin C.W."/>
            <person name="Heiman D."/>
            <person name="Nicol R."/>
            <person name="Nusbaum C."/>
            <person name="Young S."/>
            <person name="Wilkinson J."/>
            <person name="Worley K.C."/>
            <person name="Kovar C.L."/>
            <person name="Muzny D.M."/>
            <person name="Gibbs R.A."/>
            <person name="Cree A."/>
            <person name="Dihn H.H."/>
            <person name="Fowler G."/>
            <person name="Jhangiani S."/>
            <person name="Joshi V."/>
            <person name="Lee S."/>
            <person name="Lewis L.R."/>
            <person name="Nazareth L.V."/>
            <person name="Okwuonu G."/>
            <person name="Santibanez J."/>
            <person name="Warren W.C."/>
            <person name="Mardis E.R."/>
            <person name="Weinstock G.M."/>
            <person name="Wilson R.K."/>
            <person name="Delehaunty K."/>
            <person name="Dooling D."/>
            <person name="Fronik C."/>
            <person name="Fulton L."/>
            <person name="Fulton B."/>
            <person name="Graves T."/>
            <person name="Minx P."/>
            <person name="Sodergren E."/>
            <person name="Birney E."/>
            <person name="Margulies E.H."/>
            <person name="Herrero J."/>
            <person name="Green E.D."/>
            <person name="Haussler D."/>
            <person name="Siepel A."/>
            <person name="Goldman N."/>
            <person name="Pollard K.S."/>
            <person name="Pedersen J.S."/>
            <person name="Lander E.S."/>
            <person name="Kellis M."/>
        </authorList>
    </citation>
    <scope>NUCLEOTIDE SEQUENCE [LARGE SCALE GENOMIC DNA]</scope>
    <source>
        <strain evidence="19">2N</strain>
    </source>
</reference>
<dbReference type="AlphaFoldDB" id="A0A286XDE2"/>
<feature type="region of interest" description="Disordered" evidence="14">
    <location>
        <begin position="297"/>
        <end position="332"/>
    </location>
</feature>
<feature type="transmembrane region" description="Helical" evidence="15">
    <location>
        <begin position="264"/>
        <end position="291"/>
    </location>
</feature>
<dbReference type="InterPro" id="IPR051432">
    <property type="entry name" value="KCNMA1_auxiliary"/>
</dbReference>
<evidence type="ECO:0000256" key="3">
    <source>
        <dbReference type="ARBA" id="ARBA00022475"/>
    </source>
</evidence>
<sequence length="332" mass="35532">MPGVFFFSWLPTHLLVLLLLLLLKPAWAPMPTGVPLSEPSGAPECPEACVCSVIGQANCSSLALSSVPAGLSWHVHRLLLDHNHLRTLPPTAFEGVRALDLLDLRKNGLRSVHARAFWGLVALQFLDLSDNQLETLAPGTFAPLHALRSLSLAGNRLALLEPSALGALPGLRALSLQDNALSALEPGLLARLPALDSLSLHGNPWACGCALRPLCIWLLSHPSASEAEPLLCTSPGRLTLTPLTALPDDAFQHCTTRLAARDLAVIYALGPVSFLASLAICLVLGFAITTCRARRRHRHRRPATRRPPRPLDLAGSVSIADRESEATPPAQP</sequence>
<reference evidence="18" key="2">
    <citation type="submission" date="2025-08" db="UniProtKB">
        <authorList>
            <consortium name="Ensembl"/>
        </authorList>
    </citation>
    <scope>IDENTIFICATION</scope>
    <source>
        <strain evidence="18">2N</strain>
    </source>
</reference>
<evidence type="ECO:0000259" key="17">
    <source>
        <dbReference type="SMART" id="SM00082"/>
    </source>
</evidence>
<evidence type="ECO:0000256" key="8">
    <source>
        <dbReference type="ARBA" id="ARBA00022989"/>
    </source>
</evidence>
<dbReference type="GO" id="GO:0099104">
    <property type="term" value="F:potassium channel activator activity"/>
    <property type="evidence" value="ECO:0007669"/>
    <property type="project" value="Ensembl"/>
</dbReference>
<evidence type="ECO:0000256" key="4">
    <source>
        <dbReference type="ARBA" id="ARBA00022614"/>
    </source>
</evidence>
<dbReference type="SMART" id="SM00369">
    <property type="entry name" value="LRR_TYP"/>
    <property type="match status" value="5"/>
</dbReference>
<dbReference type="SMART" id="SM00082">
    <property type="entry name" value="LRRCT"/>
    <property type="match status" value="1"/>
</dbReference>
<keyword evidence="8 15" id="KW-1133">Transmembrane helix</keyword>
<dbReference type="Ensembl" id="ENSCPOT00000036137.1">
    <property type="protein sequence ID" value="ENSCPOP00000023434.1"/>
    <property type="gene ID" value="ENSCPOG00000031975.1"/>
</dbReference>
<dbReference type="GO" id="GO:0008076">
    <property type="term" value="C:voltage-gated potassium channel complex"/>
    <property type="evidence" value="ECO:0007669"/>
    <property type="project" value="Ensembl"/>
</dbReference>
<evidence type="ECO:0000313" key="18">
    <source>
        <dbReference type="Ensembl" id="ENSCPOP00000023434.1"/>
    </source>
</evidence>
<evidence type="ECO:0000256" key="6">
    <source>
        <dbReference type="ARBA" id="ARBA00022729"/>
    </source>
</evidence>
<dbReference type="FunFam" id="3.80.10.10:FF:000015">
    <property type="entry name" value="Leucine rich repeat containing 38"/>
    <property type="match status" value="1"/>
</dbReference>
<evidence type="ECO:0000256" key="11">
    <source>
        <dbReference type="ARBA" id="ARBA00023157"/>
    </source>
</evidence>
<organism evidence="18 19">
    <name type="scientific">Cavia porcellus</name>
    <name type="common">Guinea pig</name>
    <dbReference type="NCBI Taxonomy" id="10141"/>
    <lineage>
        <taxon>Eukaryota</taxon>
        <taxon>Metazoa</taxon>
        <taxon>Chordata</taxon>
        <taxon>Craniata</taxon>
        <taxon>Vertebrata</taxon>
        <taxon>Euteleostomi</taxon>
        <taxon>Mammalia</taxon>
        <taxon>Eutheria</taxon>
        <taxon>Euarchontoglires</taxon>
        <taxon>Glires</taxon>
        <taxon>Rodentia</taxon>
        <taxon>Hystricomorpha</taxon>
        <taxon>Caviidae</taxon>
        <taxon>Cavia</taxon>
    </lineage>
</organism>
<dbReference type="CTD" id="389816"/>
<keyword evidence="4" id="KW-0433">Leucine-rich repeat</keyword>
<dbReference type="Pfam" id="PF13855">
    <property type="entry name" value="LRR_8"/>
    <property type="match status" value="2"/>
</dbReference>
<dbReference type="InterPro" id="IPR032675">
    <property type="entry name" value="LRR_dom_sf"/>
</dbReference>
<feature type="signal peptide" evidence="16">
    <location>
        <begin position="1"/>
        <end position="28"/>
    </location>
</feature>
<comment type="subunit">
    <text evidence="13">Interacts with KCNMA1.</text>
</comment>